<keyword evidence="2" id="KW-1185">Reference proteome</keyword>
<dbReference type="EMBL" id="JAANIA010000681">
    <property type="protein sequence ID" value="KAG5323473.1"/>
    <property type="molecule type" value="Genomic_DNA"/>
</dbReference>
<name>A0A836FPR7_9HYME</name>
<reference evidence="1" key="1">
    <citation type="submission" date="2020-02" db="EMBL/GenBank/DDBJ databases">
        <title>Relaxed selection underlies rapid genomic changes in the transitions from sociality to social parasitism in ants.</title>
        <authorList>
            <person name="Bi X."/>
        </authorList>
    </citation>
    <scope>NUCLEOTIDE SEQUENCE</scope>
    <source>
        <strain evidence="1">BGI-DK2014c</strain>
        <tissue evidence="1">Whole body</tissue>
    </source>
</reference>
<dbReference type="PANTHER" id="PTHR46060:SF1">
    <property type="entry name" value="MARINER MOS1 TRANSPOSASE-LIKE PROTEIN"/>
    <property type="match status" value="1"/>
</dbReference>
<feature type="non-terminal residue" evidence="1">
    <location>
        <position position="1"/>
    </location>
</feature>
<dbReference type="InterPro" id="IPR052709">
    <property type="entry name" value="Transposase-MT_Hybrid"/>
</dbReference>
<evidence type="ECO:0000313" key="2">
    <source>
        <dbReference type="Proteomes" id="UP000668214"/>
    </source>
</evidence>
<evidence type="ECO:0000313" key="1">
    <source>
        <dbReference type="EMBL" id="KAG5323473.1"/>
    </source>
</evidence>
<dbReference type="Gene3D" id="3.30.420.10">
    <property type="entry name" value="Ribonuclease H-like superfamily/Ribonuclease H"/>
    <property type="match status" value="1"/>
</dbReference>
<dbReference type="InterPro" id="IPR036397">
    <property type="entry name" value="RNaseH_sf"/>
</dbReference>
<comment type="caution">
    <text evidence="1">The sequence shown here is derived from an EMBL/GenBank/DDBJ whole genome shotgun (WGS) entry which is preliminary data.</text>
</comment>
<dbReference type="AlphaFoldDB" id="A0A836FPR7"/>
<feature type="non-terminal residue" evidence="1">
    <location>
        <position position="84"/>
    </location>
</feature>
<proteinExistence type="predicted"/>
<gene>
    <name evidence="1" type="ORF">G6Z78_0000004</name>
</gene>
<sequence length="84" mass="9923">LYRTQLMKLSRALKEKRAHYYSRQDKIILMHDIARPHVAALVKTYMETLNLEVLPHPLYSPDIAPYNYYLFRSITHGLSALHII</sequence>
<dbReference type="Proteomes" id="UP000668214">
    <property type="component" value="Unassembled WGS sequence"/>
</dbReference>
<dbReference type="PANTHER" id="PTHR46060">
    <property type="entry name" value="MARINER MOS1 TRANSPOSASE-LIKE PROTEIN"/>
    <property type="match status" value="1"/>
</dbReference>
<accession>A0A836FPR7</accession>
<protein>
    <submittedName>
        <fullName evidence="1">MOS1T transposase</fullName>
    </submittedName>
</protein>
<dbReference type="GO" id="GO:0003676">
    <property type="term" value="F:nucleic acid binding"/>
    <property type="evidence" value="ECO:0007669"/>
    <property type="project" value="InterPro"/>
</dbReference>
<organism evidence="1 2">
    <name type="scientific">Pseudoatta argentina</name>
    <dbReference type="NCBI Taxonomy" id="621737"/>
    <lineage>
        <taxon>Eukaryota</taxon>
        <taxon>Metazoa</taxon>
        <taxon>Ecdysozoa</taxon>
        <taxon>Arthropoda</taxon>
        <taxon>Hexapoda</taxon>
        <taxon>Insecta</taxon>
        <taxon>Pterygota</taxon>
        <taxon>Neoptera</taxon>
        <taxon>Endopterygota</taxon>
        <taxon>Hymenoptera</taxon>
        <taxon>Apocrita</taxon>
        <taxon>Aculeata</taxon>
        <taxon>Formicoidea</taxon>
        <taxon>Formicidae</taxon>
        <taxon>Myrmicinae</taxon>
        <taxon>Pseudoatta</taxon>
    </lineage>
</organism>